<dbReference type="Pfam" id="PF02586">
    <property type="entry name" value="SRAP"/>
    <property type="match status" value="1"/>
</dbReference>
<dbReference type="InterPro" id="IPR036590">
    <property type="entry name" value="SRAP-like"/>
</dbReference>
<evidence type="ECO:0000256" key="6">
    <source>
        <dbReference type="ARBA" id="ARBA00023125"/>
    </source>
</evidence>
<evidence type="ECO:0000256" key="3">
    <source>
        <dbReference type="ARBA" id="ARBA00022763"/>
    </source>
</evidence>
<sequence length="206" mass="22708">MTMLYRLDAPARDVARTFGADEREDPWAGGHVAPGGFAPVITAGREFIAGPRPDLRAPRRMVPRLWGVPPPPSAMEARPVLSVRNVESPFWIGNLRNSEFRCLVPATAFMEWGKGTDRDGKRARHWFACADQPVFALAGVWKDSEVPSFALLTCEPNAVLRAAGRDAMPVILPADSAAQDLWLRGGWDRAQALLVPYASSMMLERE</sequence>
<dbReference type="Gene3D" id="3.90.1680.10">
    <property type="entry name" value="SOS response associated peptidase-like"/>
    <property type="match status" value="1"/>
</dbReference>
<comment type="caution">
    <text evidence="9">The sequence shown here is derived from an EMBL/GenBank/DDBJ whole genome shotgun (WGS) entry which is preliminary data.</text>
</comment>
<organism evidence="9 10">
    <name type="scientific">Novosphingobium chloroacetimidivorans</name>
    <dbReference type="NCBI Taxonomy" id="1428314"/>
    <lineage>
        <taxon>Bacteria</taxon>
        <taxon>Pseudomonadati</taxon>
        <taxon>Pseudomonadota</taxon>
        <taxon>Alphaproteobacteria</taxon>
        <taxon>Sphingomonadales</taxon>
        <taxon>Sphingomonadaceae</taxon>
        <taxon>Novosphingobium</taxon>
    </lineage>
</organism>
<dbReference type="GO" id="GO:0006508">
    <property type="term" value="P:proteolysis"/>
    <property type="evidence" value="ECO:0007669"/>
    <property type="project" value="UniProtKB-KW"/>
</dbReference>
<dbReference type="EC" id="3.4.-.-" evidence="8"/>
<dbReference type="GO" id="GO:0016829">
    <property type="term" value="F:lyase activity"/>
    <property type="evidence" value="ECO:0007669"/>
    <property type="project" value="UniProtKB-KW"/>
</dbReference>
<dbReference type="PANTHER" id="PTHR13604">
    <property type="entry name" value="DC12-RELATED"/>
    <property type="match status" value="1"/>
</dbReference>
<accession>A0A7W7NUP8</accession>
<keyword evidence="5" id="KW-0190">Covalent protein-DNA linkage</keyword>
<reference evidence="9 10" key="1">
    <citation type="submission" date="2020-08" db="EMBL/GenBank/DDBJ databases">
        <title>Functional genomics of gut bacteria from endangered species of beetles.</title>
        <authorList>
            <person name="Carlos-Shanley C."/>
        </authorList>
    </citation>
    <scope>NUCLEOTIDE SEQUENCE [LARGE SCALE GENOMIC DNA]</scope>
    <source>
        <strain evidence="9 10">S00245</strain>
    </source>
</reference>
<evidence type="ECO:0000256" key="5">
    <source>
        <dbReference type="ARBA" id="ARBA00023124"/>
    </source>
</evidence>
<dbReference type="PANTHER" id="PTHR13604:SF0">
    <property type="entry name" value="ABASIC SITE PROCESSING PROTEIN HMCES"/>
    <property type="match status" value="1"/>
</dbReference>
<dbReference type="Proteomes" id="UP000555448">
    <property type="component" value="Unassembled WGS sequence"/>
</dbReference>
<dbReference type="AlphaFoldDB" id="A0A7W7NUP8"/>
<keyword evidence="4 8" id="KW-0378">Hydrolase</keyword>
<evidence type="ECO:0000256" key="2">
    <source>
        <dbReference type="ARBA" id="ARBA00022670"/>
    </source>
</evidence>
<dbReference type="GO" id="GO:0106300">
    <property type="term" value="P:protein-DNA covalent cross-linking repair"/>
    <property type="evidence" value="ECO:0007669"/>
    <property type="project" value="InterPro"/>
</dbReference>
<dbReference type="InterPro" id="IPR003738">
    <property type="entry name" value="SRAP"/>
</dbReference>
<keyword evidence="6" id="KW-0238">DNA-binding</keyword>
<dbReference type="SUPFAM" id="SSF143081">
    <property type="entry name" value="BB1717-like"/>
    <property type="match status" value="1"/>
</dbReference>
<keyword evidence="10" id="KW-1185">Reference proteome</keyword>
<evidence type="ECO:0000313" key="10">
    <source>
        <dbReference type="Proteomes" id="UP000555448"/>
    </source>
</evidence>
<dbReference type="GO" id="GO:0008233">
    <property type="term" value="F:peptidase activity"/>
    <property type="evidence" value="ECO:0007669"/>
    <property type="project" value="UniProtKB-KW"/>
</dbReference>
<evidence type="ECO:0000256" key="4">
    <source>
        <dbReference type="ARBA" id="ARBA00022801"/>
    </source>
</evidence>
<keyword evidence="2 8" id="KW-0645">Protease</keyword>
<dbReference type="GO" id="GO:0003697">
    <property type="term" value="F:single-stranded DNA binding"/>
    <property type="evidence" value="ECO:0007669"/>
    <property type="project" value="InterPro"/>
</dbReference>
<gene>
    <name evidence="9" type="ORF">HNO88_001034</name>
</gene>
<protein>
    <recommendedName>
        <fullName evidence="8">Abasic site processing protein</fullName>
        <ecNumber evidence="8">3.4.-.-</ecNumber>
    </recommendedName>
</protein>
<dbReference type="EMBL" id="JACHLR010000003">
    <property type="protein sequence ID" value="MBB4857723.1"/>
    <property type="molecule type" value="Genomic_DNA"/>
</dbReference>
<name>A0A7W7NUP8_9SPHN</name>
<evidence type="ECO:0000256" key="7">
    <source>
        <dbReference type="ARBA" id="ARBA00023239"/>
    </source>
</evidence>
<comment type="similarity">
    <text evidence="1 8">Belongs to the SOS response-associated peptidase family.</text>
</comment>
<evidence type="ECO:0000256" key="1">
    <source>
        <dbReference type="ARBA" id="ARBA00008136"/>
    </source>
</evidence>
<dbReference type="RefSeq" id="WP_246381187.1">
    <property type="nucleotide sequence ID" value="NZ_JACHLR010000003.1"/>
</dbReference>
<keyword evidence="3" id="KW-0227">DNA damage</keyword>
<evidence type="ECO:0000313" key="9">
    <source>
        <dbReference type="EMBL" id="MBB4857723.1"/>
    </source>
</evidence>
<keyword evidence="7" id="KW-0456">Lyase</keyword>
<proteinExistence type="inferred from homology"/>
<evidence type="ECO:0000256" key="8">
    <source>
        <dbReference type="RuleBase" id="RU364100"/>
    </source>
</evidence>